<protein>
    <submittedName>
        <fullName evidence="1">YmaF family protein</fullName>
    </submittedName>
</protein>
<dbReference type="Proteomes" id="UP001596044">
    <property type="component" value="Unassembled WGS sequence"/>
</dbReference>
<keyword evidence="2" id="KW-1185">Reference proteome</keyword>
<accession>A0ABW0K509</accession>
<comment type="caution">
    <text evidence="1">The sequence shown here is derived from an EMBL/GenBank/DDBJ whole genome shotgun (WGS) entry which is preliminary data.</text>
</comment>
<gene>
    <name evidence="1" type="ORF">ACFPOG_06610</name>
</gene>
<proteinExistence type="predicted"/>
<evidence type="ECO:0000313" key="2">
    <source>
        <dbReference type="Proteomes" id="UP001596044"/>
    </source>
</evidence>
<dbReference type="EMBL" id="JBHSMJ010000009">
    <property type="protein sequence ID" value="MFC5447923.1"/>
    <property type="molecule type" value="Genomic_DNA"/>
</dbReference>
<dbReference type="InterPro" id="IPR024307">
    <property type="entry name" value="YmaF"/>
</dbReference>
<name>A0ABW0K509_9BACL</name>
<reference evidence="2" key="1">
    <citation type="journal article" date="2019" name="Int. J. Syst. Evol. Microbiol.">
        <title>The Global Catalogue of Microorganisms (GCM) 10K type strain sequencing project: providing services to taxonomists for standard genome sequencing and annotation.</title>
        <authorList>
            <consortium name="The Broad Institute Genomics Platform"/>
            <consortium name="The Broad Institute Genome Sequencing Center for Infectious Disease"/>
            <person name="Wu L."/>
            <person name="Ma J."/>
        </authorList>
    </citation>
    <scope>NUCLEOTIDE SEQUENCE [LARGE SCALE GENOMIC DNA]</scope>
    <source>
        <strain evidence="2">KACC 11904</strain>
    </source>
</reference>
<evidence type="ECO:0000313" key="1">
    <source>
        <dbReference type="EMBL" id="MFC5447923.1"/>
    </source>
</evidence>
<sequence>MFCLLPPAQPVMPVPPAHVHFFKAITSQTLKHHHMIRLYTFNNNGTAYDGHVHQFQGITGIVYGHYHNFYGITGPPIPLANGNHYHLLEGIVELNAYNTSRGHNLMISAAQEGLIREWHQHEYSGYSTVGFGYERE</sequence>
<dbReference type="RefSeq" id="WP_270885846.1">
    <property type="nucleotide sequence ID" value="NZ_JAQFVF010000092.1"/>
</dbReference>
<organism evidence="1 2">
    <name type="scientific">Paenibacillus aestuarii</name>
    <dbReference type="NCBI Taxonomy" id="516965"/>
    <lineage>
        <taxon>Bacteria</taxon>
        <taxon>Bacillati</taxon>
        <taxon>Bacillota</taxon>
        <taxon>Bacilli</taxon>
        <taxon>Bacillales</taxon>
        <taxon>Paenibacillaceae</taxon>
        <taxon>Paenibacillus</taxon>
    </lineage>
</organism>
<dbReference type="Pfam" id="PF12788">
    <property type="entry name" value="YmaF"/>
    <property type="match status" value="1"/>
</dbReference>